<dbReference type="GO" id="GO:0032790">
    <property type="term" value="P:ribosome disassembly"/>
    <property type="evidence" value="ECO:0007669"/>
    <property type="project" value="TreeGrafter"/>
</dbReference>
<evidence type="ECO:0000256" key="5">
    <source>
        <dbReference type="NCBIfam" id="TIGR00168"/>
    </source>
</evidence>
<evidence type="ECO:0000259" key="8">
    <source>
        <dbReference type="Pfam" id="PF05198"/>
    </source>
</evidence>
<keyword evidence="2 4" id="KW-0396">Initiation factor</keyword>
<dbReference type="GO" id="GO:0043022">
    <property type="term" value="F:ribosome binding"/>
    <property type="evidence" value="ECO:0007669"/>
    <property type="project" value="TreeGrafter"/>
</dbReference>
<dbReference type="InterPro" id="IPR036788">
    <property type="entry name" value="T_IF-3_C_sf"/>
</dbReference>
<evidence type="ECO:0000256" key="4">
    <source>
        <dbReference type="HAMAP-Rule" id="MF_00080"/>
    </source>
</evidence>
<dbReference type="InterPro" id="IPR036787">
    <property type="entry name" value="T_IF-3_N_sf"/>
</dbReference>
<keyword evidence="4" id="KW-0963">Cytoplasm</keyword>
<dbReference type="GO" id="GO:0005829">
    <property type="term" value="C:cytosol"/>
    <property type="evidence" value="ECO:0007669"/>
    <property type="project" value="TreeGrafter"/>
</dbReference>
<dbReference type="Pfam" id="PF00707">
    <property type="entry name" value="IF3_C"/>
    <property type="match status" value="1"/>
</dbReference>
<dbReference type="Proteomes" id="UP000187735">
    <property type="component" value="Chromosome"/>
</dbReference>
<proteinExistence type="inferred from homology"/>
<feature type="domain" description="Translation initiation factor 3 C-terminal" evidence="7">
    <location>
        <begin position="86"/>
        <end position="170"/>
    </location>
</feature>
<dbReference type="FunFam" id="3.30.110.10:FF:000001">
    <property type="entry name" value="Translation initiation factor IF-3"/>
    <property type="match status" value="1"/>
</dbReference>
<organism evidence="9 10">
    <name type="scientific">Fuerstiella marisgermanici</name>
    <dbReference type="NCBI Taxonomy" id="1891926"/>
    <lineage>
        <taxon>Bacteria</taxon>
        <taxon>Pseudomonadati</taxon>
        <taxon>Planctomycetota</taxon>
        <taxon>Planctomycetia</taxon>
        <taxon>Planctomycetales</taxon>
        <taxon>Planctomycetaceae</taxon>
        <taxon>Fuerstiella</taxon>
    </lineage>
</organism>
<dbReference type="InterPro" id="IPR019815">
    <property type="entry name" value="Translation_initiation_fac_3_C"/>
</dbReference>
<dbReference type="Pfam" id="PF05198">
    <property type="entry name" value="IF3_N"/>
    <property type="match status" value="1"/>
</dbReference>
<dbReference type="SUPFAM" id="SSF54364">
    <property type="entry name" value="Translation initiation factor IF3, N-terminal domain"/>
    <property type="match status" value="1"/>
</dbReference>
<name>A0A1P8WF02_9PLAN</name>
<evidence type="ECO:0000313" key="10">
    <source>
        <dbReference type="Proteomes" id="UP000187735"/>
    </source>
</evidence>
<keyword evidence="10" id="KW-1185">Reference proteome</keyword>
<reference evidence="9 10" key="1">
    <citation type="journal article" date="2016" name="Front. Microbiol.">
        <title>Fuerstia marisgermanicae gen. nov., sp. nov., an Unusual Member of the Phylum Planctomycetes from the German Wadden Sea.</title>
        <authorList>
            <person name="Kohn T."/>
            <person name="Heuer A."/>
            <person name="Jogler M."/>
            <person name="Vollmers J."/>
            <person name="Boedeker C."/>
            <person name="Bunk B."/>
            <person name="Rast P."/>
            <person name="Borchert D."/>
            <person name="Glockner I."/>
            <person name="Freese H.M."/>
            <person name="Klenk H.P."/>
            <person name="Overmann J."/>
            <person name="Kaster A.K."/>
            <person name="Rohde M."/>
            <person name="Wiegand S."/>
            <person name="Jogler C."/>
        </authorList>
    </citation>
    <scope>NUCLEOTIDE SEQUENCE [LARGE SCALE GENOMIC DNA]</scope>
    <source>
        <strain evidence="9 10">NH11</strain>
    </source>
</reference>
<dbReference type="KEGG" id="fmr:Fuma_02222"/>
<comment type="subunit">
    <text evidence="4 6">Monomer.</text>
</comment>
<dbReference type="InterPro" id="IPR001288">
    <property type="entry name" value="Translation_initiation_fac_3"/>
</dbReference>
<evidence type="ECO:0000259" key="7">
    <source>
        <dbReference type="Pfam" id="PF00707"/>
    </source>
</evidence>
<evidence type="ECO:0000256" key="6">
    <source>
        <dbReference type="RuleBase" id="RU000646"/>
    </source>
</evidence>
<protein>
    <recommendedName>
        <fullName evidence="4 5">Translation initiation factor IF-3</fullName>
    </recommendedName>
</protein>
<keyword evidence="3 4" id="KW-0648">Protein biosynthesis</keyword>
<dbReference type="HAMAP" id="MF_00080">
    <property type="entry name" value="IF_3"/>
    <property type="match status" value="1"/>
</dbReference>
<dbReference type="EMBL" id="CP017641">
    <property type="protein sequence ID" value="APZ92611.1"/>
    <property type="molecule type" value="Genomic_DNA"/>
</dbReference>
<comment type="function">
    <text evidence="4 6">IF-3 binds to the 30S ribosomal subunit and shifts the equilibrium between 70S ribosomes and their 50S and 30S subunits in favor of the free subunits, thus enhancing the availability of 30S subunits on which protein synthesis initiation begins.</text>
</comment>
<dbReference type="NCBIfam" id="TIGR00168">
    <property type="entry name" value="infC"/>
    <property type="match status" value="1"/>
</dbReference>
<dbReference type="InterPro" id="IPR019813">
    <property type="entry name" value="Translation_initiation_fac3_CS"/>
</dbReference>
<gene>
    <name evidence="4 9" type="primary">infC</name>
    <name evidence="9" type="ORF">Fuma_02222</name>
</gene>
<comment type="similarity">
    <text evidence="1 4 6">Belongs to the IF-3 family.</text>
</comment>
<dbReference type="PANTHER" id="PTHR10938:SF0">
    <property type="entry name" value="TRANSLATION INITIATION FACTOR IF-3, MITOCHONDRIAL"/>
    <property type="match status" value="1"/>
</dbReference>
<dbReference type="GO" id="GO:0003743">
    <property type="term" value="F:translation initiation factor activity"/>
    <property type="evidence" value="ECO:0007669"/>
    <property type="project" value="UniProtKB-UniRule"/>
</dbReference>
<evidence type="ECO:0000256" key="2">
    <source>
        <dbReference type="ARBA" id="ARBA00022540"/>
    </source>
</evidence>
<dbReference type="InterPro" id="IPR019814">
    <property type="entry name" value="Translation_initiation_fac_3_N"/>
</dbReference>
<dbReference type="GO" id="GO:0016020">
    <property type="term" value="C:membrane"/>
    <property type="evidence" value="ECO:0007669"/>
    <property type="project" value="TreeGrafter"/>
</dbReference>
<accession>A0A1P8WF02</accession>
<dbReference type="PANTHER" id="PTHR10938">
    <property type="entry name" value="TRANSLATION INITIATION FACTOR IF-3"/>
    <property type="match status" value="1"/>
</dbReference>
<evidence type="ECO:0000256" key="3">
    <source>
        <dbReference type="ARBA" id="ARBA00022917"/>
    </source>
</evidence>
<dbReference type="PROSITE" id="PS00938">
    <property type="entry name" value="IF3"/>
    <property type="match status" value="1"/>
</dbReference>
<dbReference type="SUPFAM" id="SSF55200">
    <property type="entry name" value="Translation initiation factor IF3, C-terminal domain"/>
    <property type="match status" value="1"/>
</dbReference>
<dbReference type="Gene3D" id="3.30.110.10">
    <property type="entry name" value="Translation initiation factor 3 (IF-3), C-terminal domain"/>
    <property type="match status" value="1"/>
</dbReference>
<comment type="subcellular location">
    <subcellularLocation>
        <location evidence="4 6">Cytoplasm</location>
    </subcellularLocation>
</comment>
<sequence>MPEPVKNMPRMNDRIRITPIRVVNADGEMLGEMETDKALEIAQEQGLDLVEVSPEARPPVCRIMDYGKVIYQRTKKTGGPKHHKTQLKQLRLRAKTGQHDIDVKVNKAREFLGRRDKVKINVMFRGRENAHHDRGREMLEEIVKSLEDVALVEQHPRMESGRMMSVLLAPSAK</sequence>
<evidence type="ECO:0000313" key="9">
    <source>
        <dbReference type="EMBL" id="APZ92611.1"/>
    </source>
</evidence>
<dbReference type="AlphaFoldDB" id="A0A1P8WF02"/>
<dbReference type="Gene3D" id="3.10.20.80">
    <property type="entry name" value="Translation initiation factor 3 (IF-3), N-terminal domain"/>
    <property type="match status" value="1"/>
</dbReference>
<feature type="domain" description="Translation initiation factor 3 N-terminal" evidence="8">
    <location>
        <begin position="11"/>
        <end position="76"/>
    </location>
</feature>
<dbReference type="STRING" id="1891926.Fuma_02222"/>
<evidence type="ECO:0000256" key="1">
    <source>
        <dbReference type="ARBA" id="ARBA00005439"/>
    </source>
</evidence>